<evidence type="ECO:0000256" key="2">
    <source>
        <dbReference type="ARBA" id="ARBA00022741"/>
    </source>
</evidence>
<evidence type="ECO:0000313" key="7">
    <source>
        <dbReference type="Proteomes" id="UP001164746"/>
    </source>
</evidence>
<dbReference type="Pfam" id="PF06479">
    <property type="entry name" value="Ribonuc_2-5A"/>
    <property type="match status" value="1"/>
</dbReference>
<evidence type="ECO:0000256" key="3">
    <source>
        <dbReference type="ARBA" id="ARBA00022840"/>
    </source>
</evidence>
<evidence type="ECO:0000256" key="4">
    <source>
        <dbReference type="SAM" id="MobiDB-lite"/>
    </source>
</evidence>
<feature type="region of interest" description="Disordered" evidence="4">
    <location>
        <begin position="1"/>
        <end position="26"/>
    </location>
</feature>
<keyword evidence="3" id="KW-0067">ATP-binding</keyword>
<dbReference type="InterPro" id="IPR045133">
    <property type="entry name" value="IRE1/2-like"/>
</dbReference>
<reference evidence="6" key="1">
    <citation type="submission" date="2022-11" db="EMBL/GenBank/DDBJ databases">
        <title>Centuries of genome instability and evolution in soft-shell clam transmissible cancer (bioRxiv).</title>
        <authorList>
            <person name="Hart S.F.M."/>
            <person name="Yonemitsu M.A."/>
            <person name="Giersch R.M."/>
            <person name="Beal B.F."/>
            <person name="Arriagada G."/>
            <person name="Davis B.W."/>
            <person name="Ostrander E.A."/>
            <person name="Goff S.P."/>
            <person name="Metzger M.J."/>
        </authorList>
    </citation>
    <scope>NUCLEOTIDE SEQUENCE</scope>
    <source>
        <strain evidence="6">MELC-2E11</strain>
        <tissue evidence="6">Siphon/mantle</tissue>
    </source>
</reference>
<keyword evidence="7" id="KW-1185">Reference proteome</keyword>
<keyword evidence="1" id="KW-0732">Signal</keyword>
<dbReference type="SUPFAM" id="SSF56112">
    <property type="entry name" value="Protein kinase-like (PK-like)"/>
    <property type="match status" value="1"/>
</dbReference>
<evidence type="ECO:0000259" key="5">
    <source>
        <dbReference type="PROSITE" id="PS51392"/>
    </source>
</evidence>
<dbReference type="PANTHER" id="PTHR13954:SF6">
    <property type="entry name" value="NON-SPECIFIC SERINE_THREONINE PROTEIN KINASE"/>
    <property type="match status" value="1"/>
</dbReference>
<dbReference type="InterPro" id="IPR011009">
    <property type="entry name" value="Kinase-like_dom_sf"/>
</dbReference>
<gene>
    <name evidence="6" type="ORF">MAR_029226</name>
</gene>
<dbReference type="PANTHER" id="PTHR13954">
    <property type="entry name" value="IRE1-RELATED"/>
    <property type="match status" value="1"/>
</dbReference>
<keyword evidence="2" id="KW-0547">Nucleotide-binding</keyword>
<organism evidence="6 7">
    <name type="scientific">Mya arenaria</name>
    <name type="common">Soft-shell clam</name>
    <dbReference type="NCBI Taxonomy" id="6604"/>
    <lineage>
        <taxon>Eukaryota</taxon>
        <taxon>Metazoa</taxon>
        <taxon>Spiralia</taxon>
        <taxon>Lophotrochozoa</taxon>
        <taxon>Mollusca</taxon>
        <taxon>Bivalvia</taxon>
        <taxon>Autobranchia</taxon>
        <taxon>Heteroconchia</taxon>
        <taxon>Euheterodonta</taxon>
        <taxon>Imparidentia</taxon>
        <taxon>Neoheterodontei</taxon>
        <taxon>Myida</taxon>
        <taxon>Myoidea</taxon>
        <taxon>Myidae</taxon>
        <taxon>Mya</taxon>
    </lineage>
</organism>
<evidence type="ECO:0000313" key="6">
    <source>
        <dbReference type="EMBL" id="WAQ96536.1"/>
    </source>
</evidence>
<dbReference type="InterPro" id="IPR010513">
    <property type="entry name" value="KEN_dom"/>
</dbReference>
<feature type="domain" description="KEN" evidence="5">
    <location>
        <begin position="313"/>
        <end position="443"/>
    </location>
</feature>
<dbReference type="EMBL" id="CP111013">
    <property type="protein sequence ID" value="WAQ96536.1"/>
    <property type="molecule type" value="Genomic_DNA"/>
</dbReference>
<accession>A0ABY7DHT4</accession>
<protein>
    <recommendedName>
        <fullName evidence="5">KEN domain-containing protein</fullName>
    </recommendedName>
</protein>
<sequence length="443" mass="50482">MAEGGEEHQHLGMNESHQSEEASSEQILRSNHTDLKEFGIQVYTSPDTASLPTPTATHISHHLPANDVVQSRRIIYNKKACMQYTSNGKPLYIGKCEDGYMVVVKEAENSDESDIILEIDRRNNKPIVAKLKYQEKHGDTFVMAFAPCNCNIIDHINSLPINDRASTYILIKDMIMKVKRLHVTCKVCHGDIAYGNIWISVKDDDVQVMLAGLGKASNVNVVDIQAGHSYGSHPFLDDIKGLRLTCYMIMHILANNGVTLDLKYEDVDFEAIKLLGDGMTGLYHCIADLLRIMINDPGMSLADLKKHPSFWEAYEFLYFIKRVKSNLGYQQDFEVMHSKKIHVFNMLGVDNWKKNFPTKDRTILESPIVNEELNLKDYDGERISGLIKFIRNADGHFYDNCHLVRVFESCPSGLVQYINEKFPKLFIYLYRHSQSKRKAGAKK</sequence>
<proteinExistence type="predicted"/>
<dbReference type="Proteomes" id="UP001164746">
    <property type="component" value="Chromosome 2"/>
</dbReference>
<dbReference type="Gene3D" id="1.20.1440.180">
    <property type="entry name" value="KEN domain"/>
    <property type="match status" value="1"/>
</dbReference>
<evidence type="ECO:0000256" key="1">
    <source>
        <dbReference type="ARBA" id="ARBA00022729"/>
    </source>
</evidence>
<name>A0ABY7DHT4_MYAAR</name>
<feature type="compositionally biased region" description="Basic and acidic residues" evidence="4">
    <location>
        <begin position="1"/>
        <end position="10"/>
    </location>
</feature>
<dbReference type="PROSITE" id="PS51392">
    <property type="entry name" value="KEN"/>
    <property type="match status" value="1"/>
</dbReference>
<dbReference type="Gene3D" id="1.10.510.10">
    <property type="entry name" value="Transferase(Phosphotransferase) domain 1"/>
    <property type="match status" value="1"/>
</dbReference>
<dbReference type="InterPro" id="IPR038357">
    <property type="entry name" value="KEN_sf"/>
</dbReference>